<protein>
    <submittedName>
        <fullName evidence="3">NERD domain-containing protein</fullName>
    </submittedName>
</protein>
<evidence type="ECO:0000259" key="2">
    <source>
        <dbReference type="PROSITE" id="PS50965"/>
    </source>
</evidence>
<organism evidence="3 4">
    <name type="scientific">Arthrobacter nitrophenolicus</name>
    <dbReference type="NCBI Taxonomy" id="683150"/>
    <lineage>
        <taxon>Bacteria</taxon>
        <taxon>Bacillati</taxon>
        <taxon>Actinomycetota</taxon>
        <taxon>Actinomycetes</taxon>
        <taxon>Micrococcales</taxon>
        <taxon>Micrococcaceae</taxon>
        <taxon>Arthrobacter</taxon>
    </lineage>
</organism>
<feature type="transmembrane region" description="Helical" evidence="1">
    <location>
        <begin position="242"/>
        <end position="267"/>
    </location>
</feature>
<dbReference type="InterPro" id="IPR011528">
    <property type="entry name" value="NERD"/>
</dbReference>
<sequence>MTADITPLLLGTRVPGQAVIEELMSVQRLVQPRTRLQRIFGVSPLGPESWPWYKGALGEIAVGRILEGLGPEWLVLHAIPVGRGSSDIDHLLVGPAGVFTVNTKNHSGQSVWVAGRTLMVAGKKTRHLYNAAYEAARASKLLSAATGMAVEVTAMVVVVEPKSLTIRSNPDQVVVLREGQVLNWLARRRRELGPPDVGRIAAAAVLARTWHRKPLPAVDAEALQDSFSALRLLVDQARRRRAAWVLGVPAAGVLVLANGGQMLAAILQSLGGR</sequence>
<gene>
    <name evidence="3" type="ORF">E2R57_06370</name>
</gene>
<dbReference type="Pfam" id="PF08378">
    <property type="entry name" value="NERD"/>
    <property type="match status" value="1"/>
</dbReference>
<keyword evidence="1" id="KW-0812">Transmembrane</keyword>
<keyword evidence="1" id="KW-0472">Membrane</keyword>
<dbReference type="EMBL" id="SMZQ01000002">
    <property type="protein sequence ID" value="TDL40073.1"/>
    <property type="molecule type" value="Genomic_DNA"/>
</dbReference>
<comment type="caution">
    <text evidence="3">The sequence shown here is derived from an EMBL/GenBank/DDBJ whole genome shotgun (WGS) entry which is preliminary data.</text>
</comment>
<dbReference type="RefSeq" id="WP_133347383.1">
    <property type="nucleotide sequence ID" value="NZ_SMZQ01000002.1"/>
</dbReference>
<feature type="domain" description="NERD" evidence="2">
    <location>
        <begin position="54"/>
        <end position="165"/>
    </location>
</feature>
<accession>A0A4R5Y6A6</accession>
<evidence type="ECO:0000256" key="1">
    <source>
        <dbReference type="SAM" id="Phobius"/>
    </source>
</evidence>
<evidence type="ECO:0000313" key="4">
    <source>
        <dbReference type="Proteomes" id="UP000294621"/>
    </source>
</evidence>
<evidence type="ECO:0000313" key="3">
    <source>
        <dbReference type="EMBL" id="TDL40073.1"/>
    </source>
</evidence>
<name>A0A4R5Y6A6_9MICC</name>
<keyword evidence="1" id="KW-1133">Transmembrane helix</keyword>
<reference evidence="3 4" key="1">
    <citation type="submission" date="2019-03" db="EMBL/GenBank/DDBJ databases">
        <title>Genome Sequencing and Assembly of Various Microbes Isolated from Partially Reclaimed Soil and Acid Mine Drainage (AMD) Site.</title>
        <authorList>
            <person name="Steinbock B."/>
            <person name="Bechtold R."/>
            <person name="Sevigny J.L."/>
            <person name="Thomas D."/>
            <person name="Cuthill L.R."/>
            <person name="Aveiro Johannsen E.J."/>
            <person name="Thomas K."/>
            <person name="Ghosh A."/>
        </authorList>
    </citation>
    <scope>NUCLEOTIDE SEQUENCE [LARGE SCALE GENOMIC DNA]</scope>
    <source>
        <strain evidence="3 4">S-A1</strain>
    </source>
</reference>
<proteinExistence type="predicted"/>
<dbReference type="PROSITE" id="PS50965">
    <property type="entry name" value="NERD"/>
    <property type="match status" value="1"/>
</dbReference>
<dbReference type="OrthoDB" id="5793358at2"/>
<dbReference type="Proteomes" id="UP000294621">
    <property type="component" value="Unassembled WGS sequence"/>
</dbReference>
<dbReference type="AlphaFoldDB" id="A0A4R5Y6A6"/>